<accession>A0A9X3WPJ9</accession>
<gene>
    <name evidence="2" type="ORF">NC661_20775</name>
</gene>
<keyword evidence="3" id="KW-1185">Reference proteome</keyword>
<dbReference type="InterPro" id="IPR009875">
    <property type="entry name" value="PilZ_domain"/>
</dbReference>
<evidence type="ECO:0000313" key="2">
    <source>
        <dbReference type="EMBL" id="MDC3422790.1"/>
    </source>
</evidence>
<sequence>MRYKREEAFRYSFKEPILALFYIKEIDGKKVKSSEGPASIMNISPEGAKIHSSFNMPMKTSSSTHLSITFELNGNYLTVDGTIVWKKENAKGFDYGIDLDIDDETKNTLVEHLKIQAKQK</sequence>
<feature type="domain" description="PilZ" evidence="1">
    <location>
        <begin position="35"/>
        <end position="113"/>
    </location>
</feature>
<dbReference type="AlphaFoldDB" id="A0A9X3WPJ9"/>
<organism evidence="2 3">
    <name type="scientific">Aquibacillus koreensis</name>
    <dbReference type="NCBI Taxonomy" id="279446"/>
    <lineage>
        <taxon>Bacteria</taxon>
        <taxon>Bacillati</taxon>
        <taxon>Bacillota</taxon>
        <taxon>Bacilli</taxon>
        <taxon>Bacillales</taxon>
        <taxon>Bacillaceae</taxon>
        <taxon>Aquibacillus</taxon>
    </lineage>
</organism>
<proteinExistence type="predicted"/>
<dbReference type="RefSeq" id="WP_259867812.1">
    <property type="nucleotide sequence ID" value="NZ_JAMQJZ010000029.1"/>
</dbReference>
<dbReference type="GO" id="GO:0035438">
    <property type="term" value="F:cyclic-di-GMP binding"/>
    <property type="evidence" value="ECO:0007669"/>
    <property type="project" value="InterPro"/>
</dbReference>
<dbReference type="SUPFAM" id="SSF141371">
    <property type="entry name" value="PilZ domain-like"/>
    <property type="match status" value="1"/>
</dbReference>
<comment type="caution">
    <text evidence="2">The sequence shown here is derived from an EMBL/GenBank/DDBJ whole genome shotgun (WGS) entry which is preliminary data.</text>
</comment>
<dbReference type="Pfam" id="PF07238">
    <property type="entry name" value="PilZ"/>
    <property type="match status" value="1"/>
</dbReference>
<dbReference type="Gene3D" id="2.40.10.220">
    <property type="entry name" value="predicted glycosyltransferase like domains"/>
    <property type="match status" value="1"/>
</dbReference>
<name>A0A9X3WPJ9_9BACI</name>
<evidence type="ECO:0000259" key="1">
    <source>
        <dbReference type="Pfam" id="PF07238"/>
    </source>
</evidence>
<dbReference type="Proteomes" id="UP001145072">
    <property type="component" value="Unassembled WGS sequence"/>
</dbReference>
<reference evidence="2" key="1">
    <citation type="submission" date="2022-06" db="EMBL/GenBank/DDBJ databases">
        <title>Aquibacillus sp. a new bacterium isolated from soil saline samples.</title>
        <authorList>
            <person name="Galisteo C."/>
            <person name="De La Haba R."/>
            <person name="Sanchez-Porro C."/>
            <person name="Ventosa A."/>
        </authorList>
    </citation>
    <scope>NUCLEOTIDE SEQUENCE</scope>
    <source>
        <strain evidence="2">JCM 12387</strain>
    </source>
</reference>
<protein>
    <submittedName>
        <fullName evidence="2">PilZ domain-containing protein</fullName>
    </submittedName>
</protein>
<dbReference type="EMBL" id="JAMQJZ010000029">
    <property type="protein sequence ID" value="MDC3422790.1"/>
    <property type="molecule type" value="Genomic_DNA"/>
</dbReference>
<evidence type="ECO:0000313" key="3">
    <source>
        <dbReference type="Proteomes" id="UP001145072"/>
    </source>
</evidence>